<accession>A0A2T9ZHF3</accession>
<dbReference type="Gene3D" id="3.40.50.1000">
    <property type="entry name" value="HAD superfamily/HAD-like"/>
    <property type="match status" value="1"/>
</dbReference>
<dbReference type="EMBL" id="MBFS01000171">
    <property type="protein sequence ID" value="PVV04011.1"/>
    <property type="molecule type" value="Genomic_DNA"/>
</dbReference>
<reference evidence="1 2" key="1">
    <citation type="journal article" date="2018" name="MBio">
        <title>Comparative Genomics Reveals the Core Gene Toolbox for the Fungus-Insect Symbiosis.</title>
        <authorList>
            <person name="Wang Y."/>
            <person name="Stata M."/>
            <person name="Wang W."/>
            <person name="Stajich J.E."/>
            <person name="White M.M."/>
            <person name="Moncalvo J.M."/>
        </authorList>
    </citation>
    <scope>NUCLEOTIDE SEQUENCE [LARGE SCALE GENOMIC DNA]</scope>
    <source>
        <strain evidence="1 2">SC-DP-2</strain>
    </source>
</reference>
<dbReference type="AlphaFoldDB" id="A0A2T9ZHF3"/>
<dbReference type="STRING" id="133381.A0A2T9ZHF3"/>
<comment type="caution">
    <text evidence="1">The sequence shown here is derived from an EMBL/GenBank/DDBJ whole genome shotgun (WGS) entry which is preliminary data.</text>
</comment>
<evidence type="ECO:0008006" key="3">
    <source>
        <dbReference type="Google" id="ProtNLM"/>
    </source>
</evidence>
<proteinExistence type="predicted"/>
<dbReference type="PANTHER" id="PTHR19288:SF46">
    <property type="entry name" value="HALOACID DEHALOGENASE-LIKE HYDROLASE DOMAIN-CONTAINING PROTEIN 2"/>
    <property type="match status" value="1"/>
</dbReference>
<dbReference type="GO" id="GO:0005737">
    <property type="term" value="C:cytoplasm"/>
    <property type="evidence" value="ECO:0007669"/>
    <property type="project" value="TreeGrafter"/>
</dbReference>
<gene>
    <name evidence="1" type="ORF">BB560_001507</name>
</gene>
<dbReference type="InterPro" id="IPR023214">
    <property type="entry name" value="HAD_sf"/>
</dbReference>
<evidence type="ECO:0000313" key="2">
    <source>
        <dbReference type="Proteomes" id="UP000245609"/>
    </source>
</evidence>
<dbReference type="SUPFAM" id="SSF56784">
    <property type="entry name" value="HAD-like"/>
    <property type="match status" value="1"/>
</dbReference>
<dbReference type="GO" id="GO:0016791">
    <property type="term" value="F:phosphatase activity"/>
    <property type="evidence" value="ECO:0007669"/>
    <property type="project" value="TreeGrafter"/>
</dbReference>
<protein>
    <recommendedName>
        <fullName evidence="3">4-nitrophenylphosphatase</fullName>
    </recommendedName>
</protein>
<dbReference type="InterPro" id="IPR036412">
    <property type="entry name" value="HAD-like_sf"/>
</dbReference>
<sequence>MPKFLVSIEDYRELVNSYDTFLFDCDGVVWLGSTLIPRMKETIEYLRHLHKRVIFVSNNSSVSRKDYSKKFAKLGLEVSEEEVFCTAFATAVYLKSSLKVPPGSKVFVIGAQGLVDEIQIAGIEVSENVITKDFTMV</sequence>
<evidence type="ECO:0000313" key="1">
    <source>
        <dbReference type="EMBL" id="PVV04011.1"/>
    </source>
</evidence>
<name>A0A2T9ZHF3_9FUNG</name>
<dbReference type="OrthoDB" id="413953at2759"/>
<dbReference type="Proteomes" id="UP000245609">
    <property type="component" value="Unassembled WGS sequence"/>
</dbReference>
<dbReference type="InterPro" id="IPR006357">
    <property type="entry name" value="HAD-SF_hydro_IIA"/>
</dbReference>
<dbReference type="PANTHER" id="PTHR19288">
    <property type="entry name" value="4-NITROPHENYLPHOSPHATASE-RELATED"/>
    <property type="match status" value="1"/>
</dbReference>
<keyword evidence="2" id="KW-1185">Reference proteome</keyword>
<dbReference type="Pfam" id="PF13344">
    <property type="entry name" value="Hydrolase_6"/>
    <property type="match status" value="1"/>
</dbReference>
<organism evidence="1 2">
    <name type="scientific">Smittium megazygosporum</name>
    <dbReference type="NCBI Taxonomy" id="133381"/>
    <lineage>
        <taxon>Eukaryota</taxon>
        <taxon>Fungi</taxon>
        <taxon>Fungi incertae sedis</taxon>
        <taxon>Zoopagomycota</taxon>
        <taxon>Kickxellomycotina</taxon>
        <taxon>Harpellomycetes</taxon>
        <taxon>Harpellales</taxon>
        <taxon>Legeriomycetaceae</taxon>
        <taxon>Smittium</taxon>
    </lineage>
</organism>